<protein>
    <submittedName>
        <fullName evidence="1">Uncharacterized protein</fullName>
    </submittedName>
</protein>
<dbReference type="RefSeq" id="WP_069035556.1">
    <property type="nucleotide sequence ID" value="NZ_MDKC01000037.1"/>
</dbReference>
<keyword evidence="2" id="KW-1185">Reference proteome</keyword>
<comment type="caution">
    <text evidence="1">The sequence shown here is derived from an EMBL/GenBank/DDBJ whole genome shotgun (WGS) entry which is preliminary data.</text>
</comment>
<accession>A0ABX2ZJB3</accession>
<dbReference type="Proteomes" id="UP000094580">
    <property type="component" value="Unassembled WGS sequence"/>
</dbReference>
<evidence type="ECO:0000313" key="2">
    <source>
        <dbReference type="Proteomes" id="UP000094580"/>
    </source>
</evidence>
<proteinExistence type="predicted"/>
<organism evidence="1 2">
    <name type="scientific">Gottfriedia luciferensis</name>
    <dbReference type="NCBI Taxonomy" id="178774"/>
    <lineage>
        <taxon>Bacteria</taxon>
        <taxon>Bacillati</taxon>
        <taxon>Bacillota</taxon>
        <taxon>Bacilli</taxon>
        <taxon>Bacillales</taxon>
        <taxon>Bacillaceae</taxon>
        <taxon>Gottfriedia</taxon>
    </lineage>
</organism>
<evidence type="ECO:0000313" key="1">
    <source>
        <dbReference type="EMBL" id="ODG89790.1"/>
    </source>
</evidence>
<dbReference type="EMBL" id="MDKC01000037">
    <property type="protein sequence ID" value="ODG89790.1"/>
    <property type="molecule type" value="Genomic_DNA"/>
</dbReference>
<name>A0ABX2ZJB3_9BACI</name>
<sequence length="102" mass="11747">MQTSLDEYVDWNEGVLDSYGISGKAETPQAFAEEAKESRPMESEHPVVEINITILLLRKFGKLIDKIVFQQREKKPIGLLFLDLDIIFMYKSNISLNKKNLD</sequence>
<reference evidence="1 2" key="1">
    <citation type="submission" date="2016-07" db="EMBL/GenBank/DDBJ databases">
        <authorList>
            <person name="Townsley L."/>
            <person name="Shank E.A."/>
        </authorList>
    </citation>
    <scope>NUCLEOTIDE SEQUENCE [LARGE SCALE GENOMIC DNA]</scope>
    <source>
        <strain evidence="1 2">CH01</strain>
    </source>
</reference>
<gene>
    <name evidence="1" type="ORF">BED47_15385</name>
</gene>